<evidence type="ECO:0000256" key="2">
    <source>
        <dbReference type="ARBA" id="ARBA00001966"/>
    </source>
</evidence>
<dbReference type="InterPro" id="IPR001155">
    <property type="entry name" value="OxRdtase_FMN_N"/>
</dbReference>
<evidence type="ECO:0000256" key="6">
    <source>
        <dbReference type="ARBA" id="ARBA00022723"/>
    </source>
</evidence>
<evidence type="ECO:0000256" key="3">
    <source>
        <dbReference type="ARBA" id="ARBA00011048"/>
    </source>
</evidence>
<dbReference type="Gene3D" id="3.40.50.720">
    <property type="entry name" value="NAD(P)-binding Rossmann-like Domain"/>
    <property type="match status" value="1"/>
</dbReference>
<protein>
    <submittedName>
        <fullName evidence="11">FAD-dependent oxidoreductase</fullName>
    </submittedName>
</protein>
<evidence type="ECO:0000256" key="7">
    <source>
        <dbReference type="ARBA" id="ARBA00023002"/>
    </source>
</evidence>
<evidence type="ECO:0000256" key="9">
    <source>
        <dbReference type="ARBA" id="ARBA00023014"/>
    </source>
</evidence>
<keyword evidence="8" id="KW-0408">Iron</keyword>
<evidence type="ECO:0000313" key="12">
    <source>
        <dbReference type="Proteomes" id="UP001595547"/>
    </source>
</evidence>
<dbReference type="PRINTS" id="PR00411">
    <property type="entry name" value="PNDRDTASEI"/>
</dbReference>
<keyword evidence="6" id="KW-0479">Metal-binding</keyword>
<comment type="cofactor">
    <cofactor evidence="2">
        <name>[4Fe-4S] cluster</name>
        <dbReference type="ChEBI" id="CHEBI:49883"/>
    </cofactor>
</comment>
<proteinExistence type="inferred from homology"/>
<keyword evidence="12" id="KW-1185">Reference proteome</keyword>
<keyword evidence="7" id="KW-0560">Oxidoreductase</keyword>
<dbReference type="Pfam" id="PF13450">
    <property type="entry name" value="NAD_binding_8"/>
    <property type="match status" value="1"/>
</dbReference>
<evidence type="ECO:0000256" key="8">
    <source>
        <dbReference type="ARBA" id="ARBA00023004"/>
    </source>
</evidence>
<sequence length="677" mass="74219">MSTDPLLQPYQLKHLTLRNRIMTTSHEPAYPEDGMPKDRYRLYHLERAKAGVALTMTAGSAAVSKDSPPVFNNILAYKDEVVKWMKQLTDDCHEAGAAVMIQLTHLGRRTRWDKGDWLPVVGASSSREPSHRAFPKVIEDWDIDRIITDYADAAERMKEAGLDGVEFECYGHLMDQFMSPFTNTLDAPYGGSLENRARFAMEVLAACRKRVGENFLLGMRYTADEVEQGGITADEGIAIGKMFRDSGLVDFVNIIKGRIFTDAAMTDVIPIHGMKSAPHLDFAGRMRAEVGLPTFHAARIPDVATARHAIATGQLDMVGMTRAHMADPHVVQKIVEGREDDIRPCVGATYCLDRIYQGGMALCIHNPSTGREETQPHTIKPAATKRQVVVVGAGPAGLEAARVAAERGHKVTVFEVAANPGGQVRLTAQTKRRAELIGIIDWRMAQCAALGVEFRFNTWAEVDIVLAENPDVVIIATGGLPEKDILKFGNDLTVSAWDILSGDVKPGSNVLLYDDAGDHTALQAAQTLTEAGAKVEIMTPDRSFAPEVMAMNLVPYMRALQDKNVTFTVTYRLTGVEKDGNQIKATVDSDYMTLGKTSHYDQIVVNHGTQPLADIYFDLKPKSVNLGAVDYDALIAGQPQTYGGGPAGFQLFRIGDAVEARNIHAAIYDALRLVREI</sequence>
<keyword evidence="5" id="KW-0288">FMN</keyword>
<feature type="domain" description="NADH:flavin oxidoreductase/NADH oxidase N-terminal" evidence="10">
    <location>
        <begin position="6"/>
        <end position="340"/>
    </location>
</feature>
<dbReference type="InterPro" id="IPR051793">
    <property type="entry name" value="NADH:flavin_oxidoreductase"/>
</dbReference>
<comment type="caution">
    <text evidence="11">The sequence shown here is derived from an EMBL/GenBank/DDBJ whole genome shotgun (WGS) entry which is preliminary data.</text>
</comment>
<organism evidence="11 12">
    <name type="scientific">Cypionkella sinensis</name>
    <dbReference type="NCBI Taxonomy" id="1756043"/>
    <lineage>
        <taxon>Bacteria</taxon>
        <taxon>Pseudomonadati</taxon>
        <taxon>Pseudomonadota</taxon>
        <taxon>Alphaproteobacteria</taxon>
        <taxon>Rhodobacterales</taxon>
        <taxon>Paracoccaceae</taxon>
        <taxon>Cypionkella</taxon>
    </lineage>
</organism>
<dbReference type="PANTHER" id="PTHR42917">
    <property type="entry name" value="2,4-DIENOYL-COA REDUCTASE"/>
    <property type="match status" value="1"/>
</dbReference>
<dbReference type="SUPFAM" id="SSF51905">
    <property type="entry name" value="FAD/NAD(P)-binding domain"/>
    <property type="match status" value="1"/>
</dbReference>
<evidence type="ECO:0000256" key="1">
    <source>
        <dbReference type="ARBA" id="ARBA00001917"/>
    </source>
</evidence>
<reference evidence="12" key="1">
    <citation type="journal article" date="2019" name="Int. J. Syst. Evol. Microbiol.">
        <title>The Global Catalogue of Microorganisms (GCM) 10K type strain sequencing project: providing services to taxonomists for standard genome sequencing and annotation.</title>
        <authorList>
            <consortium name="The Broad Institute Genomics Platform"/>
            <consortium name="The Broad Institute Genome Sequencing Center for Infectious Disease"/>
            <person name="Wu L."/>
            <person name="Ma J."/>
        </authorList>
    </citation>
    <scope>NUCLEOTIDE SEQUENCE [LARGE SCALE GENOMIC DNA]</scope>
    <source>
        <strain evidence="12">KCTC 52039</strain>
    </source>
</reference>
<dbReference type="SUPFAM" id="SSF51395">
    <property type="entry name" value="FMN-linked oxidoreductases"/>
    <property type="match status" value="1"/>
</dbReference>
<accession>A0ABV7J5N9</accession>
<evidence type="ECO:0000259" key="10">
    <source>
        <dbReference type="Pfam" id="PF00724"/>
    </source>
</evidence>
<dbReference type="Gene3D" id="3.20.20.70">
    <property type="entry name" value="Aldolase class I"/>
    <property type="match status" value="1"/>
</dbReference>
<name>A0ABV7J5N9_9RHOB</name>
<comment type="similarity">
    <text evidence="3">In the N-terminal section; belongs to the NADH:flavin oxidoreductase/NADH oxidase family.</text>
</comment>
<evidence type="ECO:0000313" key="11">
    <source>
        <dbReference type="EMBL" id="MFC3182092.1"/>
    </source>
</evidence>
<keyword evidence="4" id="KW-0285">Flavoprotein</keyword>
<evidence type="ECO:0000256" key="5">
    <source>
        <dbReference type="ARBA" id="ARBA00022643"/>
    </source>
</evidence>
<evidence type="ECO:0000256" key="4">
    <source>
        <dbReference type="ARBA" id="ARBA00022630"/>
    </source>
</evidence>
<dbReference type="Proteomes" id="UP001595547">
    <property type="component" value="Unassembled WGS sequence"/>
</dbReference>
<dbReference type="InterPro" id="IPR013785">
    <property type="entry name" value="Aldolase_TIM"/>
</dbReference>
<comment type="cofactor">
    <cofactor evidence="1">
        <name>FMN</name>
        <dbReference type="ChEBI" id="CHEBI:58210"/>
    </cofactor>
</comment>
<dbReference type="PRINTS" id="PR00368">
    <property type="entry name" value="FADPNR"/>
</dbReference>
<dbReference type="InterPro" id="IPR036188">
    <property type="entry name" value="FAD/NAD-bd_sf"/>
</dbReference>
<dbReference type="Gene3D" id="3.50.50.60">
    <property type="entry name" value="FAD/NAD(P)-binding domain"/>
    <property type="match status" value="1"/>
</dbReference>
<dbReference type="CDD" id="cd04734">
    <property type="entry name" value="OYE_like_3_FMN"/>
    <property type="match status" value="1"/>
</dbReference>
<dbReference type="RefSeq" id="WP_380073672.1">
    <property type="nucleotide sequence ID" value="NZ_JBHRTO010000001.1"/>
</dbReference>
<dbReference type="PANTHER" id="PTHR42917:SF2">
    <property type="entry name" value="2,4-DIENOYL-COA REDUCTASE [(2E)-ENOYL-COA-PRODUCING]"/>
    <property type="match status" value="1"/>
</dbReference>
<dbReference type="EMBL" id="JBHRTO010000001">
    <property type="protein sequence ID" value="MFC3182092.1"/>
    <property type="molecule type" value="Genomic_DNA"/>
</dbReference>
<dbReference type="Pfam" id="PF00724">
    <property type="entry name" value="Oxidored_FMN"/>
    <property type="match status" value="1"/>
</dbReference>
<gene>
    <name evidence="11" type="ORF">ACFOGH_13905</name>
</gene>
<keyword evidence="9" id="KW-0411">Iron-sulfur</keyword>